<dbReference type="PANTHER" id="PTHR41775:SF1">
    <property type="entry name" value="PEPTIDASE M6-LIKE DOMAIN-CONTAINING PROTEIN"/>
    <property type="match status" value="1"/>
</dbReference>
<keyword evidence="3" id="KW-0645">Protease</keyword>
<dbReference type="PANTHER" id="PTHR41775">
    <property type="entry name" value="SECRETED PROTEIN-RELATED"/>
    <property type="match status" value="1"/>
</dbReference>
<gene>
    <name evidence="3" type="ORF">prwr041_24110</name>
</gene>
<feature type="signal peptide" evidence="1">
    <location>
        <begin position="1"/>
        <end position="19"/>
    </location>
</feature>
<keyword evidence="4" id="KW-1185">Reference proteome</keyword>
<evidence type="ECO:0000313" key="3">
    <source>
        <dbReference type="EMBL" id="BCS86518.1"/>
    </source>
</evidence>
<keyword evidence="3" id="KW-0378">Hydrolase</keyword>
<protein>
    <submittedName>
        <fullName evidence="3">M6 family metalloprotease domain-containing protein</fullName>
    </submittedName>
</protein>
<dbReference type="NCBIfam" id="TIGR03296">
    <property type="entry name" value="M6dom_TIGR03296"/>
    <property type="match status" value="1"/>
</dbReference>
<proteinExistence type="predicted"/>
<keyword evidence="1" id="KW-0732">Signal</keyword>
<dbReference type="RefSeq" id="WP_207154106.1">
    <property type="nucleotide sequence ID" value="NZ_AP024484.1"/>
</dbReference>
<evidence type="ECO:0000313" key="4">
    <source>
        <dbReference type="Proteomes" id="UP001319045"/>
    </source>
</evidence>
<dbReference type="PROSITE" id="PS51257">
    <property type="entry name" value="PROKAR_LIPOPROTEIN"/>
    <property type="match status" value="1"/>
</dbReference>
<name>A0ABM7P175_9BACT</name>
<reference evidence="3 4" key="1">
    <citation type="journal article" date="2022" name="Int. J. Syst. Evol. Microbiol.">
        <title>Prevotella herbatica sp. nov., a plant polysaccharide-decomposing anaerobic bacterium isolated from a methanogenic reactor.</title>
        <authorList>
            <person name="Uek A."/>
            <person name="Tonouchi A."/>
            <person name="Kaku N."/>
            <person name="Ueki K."/>
        </authorList>
    </citation>
    <scope>NUCLEOTIDE SEQUENCE [LARGE SCALE GENOMIC DNA]</scope>
    <source>
        <strain evidence="3 4">WR041</strain>
    </source>
</reference>
<accession>A0ABM7P175</accession>
<dbReference type="SUPFAM" id="SSF55486">
    <property type="entry name" value="Metalloproteases ('zincins'), catalytic domain"/>
    <property type="match status" value="1"/>
</dbReference>
<dbReference type="Pfam" id="PF05547">
    <property type="entry name" value="Peptidase_M6"/>
    <property type="match status" value="1"/>
</dbReference>
<keyword evidence="3" id="KW-0482">Metalloprotease</keyword>
<dbReference type="InterPro" id="IPR008757">
    <property type="entry name" value="Peptidase_M6-like_domain"/>
</dbReference>
<feature type="domain" description="Peptidase M6-like" evidence="2">
    <location>
        <begin position="76"/>
        <end position="304"/>
    </location>
</feature>
<dbReference type="EMBL" id="AP024484">
    <property type="protein sequence ID" value="BCS86518.1"/>
    <property type="molecule type" value="Genomic_DNA"/>
</dbReference>
<dbReference type="Proteomes" id="UP001319045">
    <property type="component" value="Chromosome"/>
</dbReference>
<dbReference type="GO" id="GO:0008237">
    <property type="term" value="F:metallopeptidase activity"/>
    <property type="evidence" value="ECO:0007669"/>
    <property type="project" value="UniProtKB-KW"/>
</dbReference>
<organism evidence="3 4">
    <name type="scientific">Prevotella herbatica</name>
    <dbReference type="NCBI Taxonomy" id="2801997"/>
    <lineage>
        <taxon>Bacteria</taxon>
        <taxon>Pseudomonadati</taxon>
        <taxon>Bacteroidota</taxon>
        <taxon>Bacteroidia</taxon>
        <taxon>Bacteroidales</taxon>
        <taxon>Prevotellaceae</taxon>
        <taxon>Prevotella</taxon>
    </lineage>
</organism>
<evidence type="ECO:0000259" key="2">
    <source>
        <dbReference type="Pfam" id="PF05547"/>
    </source>
</evidence>
<sequence>MKKLFIVVVLAMISCTAMADDNDSIIGSNGKIIPMPQYGSIEANSITPRKRSYYDVHTRAIGTSNPAYTPHKGSPKILVILANFKDKAFKVNYPKKAFNEFFNTENGFIDYGNGNKLNYGSVKQYFEKMSSNSFSPIFDVHGPINLPDSMKAYGGSNNDSNGDENIGKLVKDALIQLSDTIKDASEYDSDGDGYIDCVCIISAYLGQNNGGTGNCVWACTGNTSGTFGGKKVGWFSLSSELYPAYVNAEQKIAQINGIGVACHEFSHALGLPDIYPTTNNAIADNQEMELWDLMDGGEYANNSFTPAPYTAWEKMQMGWNVDIINLNDNKTITMDKTTEEGGPAYKIPNSKSPNEYFLIENIQQTGWNSGAMYHGLQVYHVNDTKDTYIYIYTHPNNILGKPGMAIVPADGNSMSSYLKTSTIAYEEQHKGDLFPGTSNITVLNDTLGLPNFYWYTPDTSNEKAKFNTTYYKVNKAIKNIAEKDGVITFDYINNFTTNINNIYTDGKNKTTRIYTIDGRYVGDSISSLQRGIYIINKKKLIIK</sequence>
<feature type="chain" id="PRO_5045240261" evidence="1">
    <location>
        <begin position="20"/>
        <end position="543"/>
    </location>
</feature>
<evidence type="ECO:0000256" key="1">
    <source>
        <dbReference type="SAM" id="SignalP"/>
    </source>
</evidence>